<reference evidence="2 3" key="1">
    <citation type="submission" date="2013-11" db="EMBL/GenBank/DDBJ databases">
        <title>Complete genome sequence of Rhizobium gallicum bv. gallicum R602.</title>
        <authorList>
            <person name="Bustos P."/>
            <person name="Santamaria R.I."/>
            <person name="Lozano L."/>
            <person name="Acosta J.L."/>
            <person name="Ormeno-Orrillo E."/>
            <person name="Rogel M.A."/>
            <person name="Romero D."/>
            <person name="Cevallos M.A."/>
            <person name="Martinez-Romero E."/>
            <person name="Gonzalez V."/>
        </authorList>
    </citation>
    <scope>NUCLEOTIDE SEQUENCE [LARGE SCALE GENOMIC DNA]</scope>
    <source>
        <strain evidence="2 3">R602</strain>
    </source>
</reference>
<gene>
    <name evidence="2" type="ORF">RGR602_CH01044</name>
</gene>
<dbReference type="AlphaFoldDB" id="A0A0B4WXU2"/>
<feature type="compositionally biased region" description="Polar residues" evidence="1">
    <location>
        <begin position="1"/>
        <end position="16"/>
    </location>
</feature>
<accession>A0A0B4WXU2</accession>
<keyword evidence="3" id="KW-1185">Reference proteome</keyword>
<dbReference type="EMBL" id="CP006877">
    <property type="protein sequence ID" value="AJD40404.1"/>
    <property type="molecule type" value="Genomic_DNA"/>
</dbReference>
<evidence type="ECO:0000313" key="3">
    <source>
        <dbReference type="Proteomes" id="UP000031368"/>
    </source>
</evidence>
<protein>
    <submittedName>
        <fullName evidence="2">Uncharacterized protein</fullName>
    </submittedName>
</protein>
<name>A0A0B4WXU2_9HYPH</name>
<evidence type="ECO:0000256" key="1">
    <source>
        <dbReference type="SAM" id="MobiDB-lite"/>
    </source>
</evidence>
<dbReference type="HOGENOM" id="CLU_159342_0_0_5"/>
<dbReference type="Proteomes" id="UP000031368">
    <property type="component" value="Chromosome"/>
</dbReference>
<sequence>MLSSETTERPQASSLGASDPSESFLPMELLELELSLEGYDGGEEGFCEAVRAAAANANGEFLFDLPAAGLIEDCRRIAVLRIPSASTKMRVVLAVLDTNGSEIRVQAPDQETAHLVQFADAFIEVLERI</sequence>
<feature type="region of interest" description="Disordered" evidence="1">
    <location>
        <begin position="1"/>
        <end position="22"/>
    </location>
</feature>
<organism evidence="2 3">
    <name type="scientific">Rhizobium gallicum bv. gallicum R602sp</name>
    <dbReference type="NCBI Taxonomy" id="1041138"/>
    <lineage>
        <taxon>Bacteria</taxon>
        <taxon>Pseudomonadati</taxon>
        <taxon>Pseudomonadota</taxon>
        <taxon>Alphaproteobacteria</taxon>
        <taxon>Hyphomicrobiales</taxon>
        <taxon>Rhizobiaceae</taxon>
        <taxon>Rhizobium/Agrobacterium group</taxon>
        <taxon>Rhizobium</taxon>
    </lineage>
</organism>
<evidence type="ECO:0000313" key="2">
    <source>
        <dbReference type="EMBL" id="AJD40404.1"/>
    </source>
</evidence>
<dbReference type="KEGG" id="rga:RGR602_CH01044"/>
<proteinExistence type="predicted"/>
<dbReference type="RefSeq" id="WP_039844224.1">
    <property type="nucleotide sequence ID" value="NZ_CP006877.1"/>
</dbReference>